<evidence type="ECO:0000313" key="1">
    <source>
        <dbReference type="EMBL" id="MBB5435396.1"/>
    </source>
</evidence>
<organism evidence="1 2">
    <name type="scientific">Nocardiopsis composta</name>
    <dbReference type="NCBI Taxonomy" id="157465"/>
    <lineage>
        <taxon>Bacteria</taxon>
        <taxon>Bacillati</taxon>
        <taxon>Actinomycetota</taxon>
        <taxon>Actinomycetes</taxon>
        <taxon>Streptosporangiales</taxon>
        <taxon>Nocardiopsidaceae</taxon>
        <taxon>Nocardiopsis</taxon>
    </lineage>
</organism>
<dbReference type="EMBL" id="JACHDB010000002">
    <property type="protein sequence ID" value="MBB5435396.1"/>
    <property type="molecule type" value="Genomic_DNA"/>
</dbReference>
<dbReference type="RefSeq" id="WP_184398168.1">
    <property type="nucleotide sequence ID" value="NZ_BAAAJD010000181.1"/>
</dbReference>
<dbReference type="AlphaFoldDB" id="A0A7W8QTL7"/>
<proteinExistence type="predicted"/>
<reference evidence="1 2" key="1">
    <citation type="submission" date="2020-08" db="EMBL/GenBank/DDBJ databases">
        <title>Sequencing the genomes of 1000 actinobacteria strains.</title>
        <authorList>
            <person name="Klenk H.-P."/>
        </authorList>
    </citation>
    <scope>NUCLEOTIDE SEQUENCE [LARGE SCALE GENOMIC DNA]</scope>
    <source>
        <strain evidence="1 2">DSM 44551</strain>
    </source>
</reference>
<name>A0A7W8QTL7_9ACTN</name>
<comment type="caution">
    <text evidence="1">The sequence shown here is derived from an EMBL/GenBank/DDBJ whole genome shotgun (WGS) entry which is preliminary data.</text>
</comment>
<gene>
    <name evidence="1" type="ORF">HDA36_005544</name>
</gene>
<protein>
    <submittedName>
        <fullName evidence="1">Arc/MetJ-type ribon-helix-helix transcriptional regulator</fullName>
    </submittedName>
</protein>
<keyword evidence="2" id="KW-1185">Reference proteome</keyword>
<evidence type="ECO:0000313" key="2">
    <source>
        <dbReference type="Proteomes" id="UP000572635"/>
    </source>
</evidence>
<dbReference type="Proteomes" id="UP000572635">
    <property type="component" value="Unassembled WGS sequence"/>
</dbReference>
<sequence length="81" mass="9213">MIRNRAADTRRVSVSMPGRLADAVRERAGRGEFSRYVCEAVADRLERELLTELNLLLEEEHGPISERYLAEAAWPDADQDV</sequence>
<accession>A0A7W8QTL7</accession>